<dbReference type="PANTHER" id="PTHR17598:SF13">
    <property type="entry name" value="DNA POLYMERASE DELTA SUBUNIT 3"/>
    <property type="match status" value="1"/>
</dbReference>
<dbReference type="PANTHER" id="PTHR17598">
    <property type="entry name" value="DNA POLYMERASE DELTA SUBUNIT 3"/>
    <property type="match status" value="1"/>
</dbReference>
<dbReference type="EMBL" id="PDLM01000009">
    <property type="protein sequence ID" value="RDW69704.1"/>
    <property type="molecule type" value="Genomic_DNA"/>
</dbReference>
<proteinExistence type="predicted"/>
<reference evidence="6 7" key="1">
    <citation type="journal article" date="2018" name="IMA Fungus">
        <title>IMA Genome-F 9: Draft genome sequence of Annulohypoxylon stygium, Aspergillus mulundensis, Berkeleyomyces basicola (syn. Thielaviopsis basicola), Ceratocystis smalleyi, two Cercospora beticola strains, Coleophoma cylindrospora, Fusarium fracticaudum, Phialophora cf. hyalina, and Morchella septimelata.</title>
        <authorList>
            <person name="Wingfield B.D."/>
            <person name="Bills G.F."/>
            <person name="Dong Y."/>
            <person name="Huang W."/>
            <person name="Nel W.J."/>
            <person name="Swalarsk-Parry B.S."/>
            <person name="Vaghefi N."/>
            <person name="Wilken P.M."/>
            <person name="An Z."/>
            <person name="de Beer Z.W."/>
            <person name="De Vos L."/>
            <person name="Chen L."/>
            <person name="Duong T.A."/>
            <person name="Gao Y."/>
            <person name="Hammerbacher A."/>
            <person name="Kikkert J.R."/>
            <person name="Li Y."/>
            <person name="Li H."/>
            <person name="Li K."/>
            <person name="Li Q."/>
            <person name="Liu X."/>
            <person name="Ma X."/>
            <person name="Naidoo K."/>
            <person name="Pethybridge S.J."/>
            <person name="Sun J."/>
            <person name="Steenkamp E.T."/>
            <person name="van der Nest M.A."/>
            <person name="van Wyk S."/>
            <person name="Wingfield M.J."/>
            <person name="Xiong C."/>
            <person name="Yue Q."/>
            <person name="Zhang X."/>
        </authorList>
    </citation>
    <scope>NUCLEOTIDE SEQUENCE [LARGE SCALE GENOMIC DNA]</scope>
    <source>
        <strain evidence="6 7">BP6252</strain>
    </source>
</reference>
<keyword evidence="7" id="KW-1185">Reference proteome</keyword>
<dbReference type="InterPro" id="IPR041913">
    <property type="entry name" value="POLD3_sf"/>
</dbReference>
<evidence type="ECO:0000256" key="1">
    <source>
        <dbReference type="ARBA" id="ARBA00004123"/>
    </source>
</evidence>
<feature type="region of interest" description="Disordered" evidence="5">
    <location>
        <begin position="143"/>
        <end position="180"/>
    </location>
</feature>
<dbReference type="InterPro" id="IPR019038">
    <property type="entry name" value="POLD3"/>
</dbReference>
<gene>
    <name evidence="6" type="ORF">BP6252_08724</name>
</gene>
<dbReference type="GO" id="GO:0043625">
    <property type="term" value="C:delta DNA polymerase complex"/>
    <property type="evidence" value="ECO:0007669"/>
    <property type="project" value="InterPro"/>
</dbReference>
<dbReference type="STRING" id="1849047.A0A3D8R797"/>
<evidence type="ECO:0000256" key="3">
    <source>
        <dbReference type="ARBA" id="ARBA00022705"/>
    </source>
</evidence>
<feature type="compositionally biased region" description="Low complexity" evidence="5">
    <location>
        <begin position="47"/>
        <end position="60"/>
    </location>
</feature>
<dbReference type="Pfam" id="PF09507">
    <property type="entry name" value="CDC27"/>
    <property type="match status" value="1"/>
</dbReference>
<feature type="compositionally biased region" description="Low complexity" evidence="5">
    <location>
        <begin position="152"/>
        <end position="172"/>
    </location>
</feature>
<feature type="region of interest" description="Disordered" evidence="5">
    <location>
        <begin position="373"/>
        <end position="416"/>
    </location>
</feature>
<dbReference type="GO" id="GO:1904161">
    <property type="term" value="P:DNA synthesis involved in UV-damage excision repair"/>
    <property type="evidence" value="ECO:0007669"/>
    <property type="project" value="TreeGrafter"/>
</dbReference>
<dbReference type="OrthoDB" id="514823at2759"/>
<dbReference type="GO" id="GO:0006271">
    <property type="term" value="P:DNA strand elongation involved in DNA replication"/>
    <property type="evidence" value="ECO:0007669"/>
    <property type="project" value="TreeGrafter"/>
</dbReference>
<dbReference type="Gene3D" id="3.90.1030.20">
    <property type="entry name" value="DNA polymerase delta, p66 (Cdc27) subunit, wHTH domain"/>
    <property type="match status" value="1"/>
</dbReference>
<evidence type="ECO:0000256" key="2">
    <source>
        <dbReference type="ARBA" id="ARBA00017589"/>
    </source>
</evidence>
<keyword evidence="3" id="KW-0235">DNA replication</keyword>
<comment type="subcellular location">
    <subcellularLocation>
        <location evidence="1">Nucleus</location>
    </subcellularLocation>
</comment>
<feature type="region of interest" description="Disordered" evidence="5">
    <location>
        <begin position="34"/>
        <end position="63"/>
    </location>
</feature>
<accession>A0A3D8R797</accession>
<feature type="compositionally biased region" description="Basic and acidic residues" evidence="5">
    <location>
        <begin position="281"/>
        <end position="300"/>
    </location>
</feature>
<evidence type="ECO:0000313" key="7">
    <source>
        <dbReference type="Proteomes" id="UP000256645"/>
    </source>
</evidence>
<dbReference type="Proteomes" id="UP000256645">
    <property type="component" value="Unassembled WGS sequence"/>
</dbReference>
<dbReference type="GO" id="GO:0006297">
    <property type="term" value="P:nucleotide-excision repair, DNA gap filling"/>
    <property type="evidence" value="ECO:0007669"/>
    <property type="project" value="TreeGrafter"/>
</dbReference>
<dbReference type="GO" id="GO:0003887">
    <property type="term" value="F:DNA-directed DNA polymerase activity"/>
    <property type="evidence" value="ECO:0007669"/>
    <property type="project" value="TreeGrafter"/>
</dbReference>
<name>A0A3D8R797_9HELO</name>
<feature type="compositionally biased region" description="Basic residues" evidence="5">
    <location>
        <begin position="343"/>
        <end position="355"/>
    </location>
</feature>
<organism evidence="6 7">
    <name type="scientific">Coleophoma cylindrospora</name>
    <dbReference type="NCBI Taxonomy" id="1849047"/>
    <lineage>
        <taxon>Eukaryota</taxon>
        <taxon>Fungi</taxon>
        <taxon>Dikarya</taxon>
        <taxon>Ascomycota</taxon>
        <taxon>Pezizomycotina</taxon>
        <taxon>Leotiomycetes</taxon>
        <taxon>Helotiales</taxon>
        <taxon>Dermateaceae</taxon>
        <taxon>Coleophoma</taxon>
    </lineage>
</organism>
<evidence type="ECO:0000313" key="6">
    <source>
        <dbReference type="EMBL" id="RDW69704.1"/>
    </source>
</evidence>
<keyword evidence="4" id="KW-0539">Nucleus</keyword>
<comment type="caution">
    <text evidence="6">The sequence shown here is derived from an EMBL/GenBank/DDBJ whole genome shotgun (WGS) entry which is preliminary data.</text>
</comment>
<feature type="region of interest" description="Disordered" evidence="5">
    <location>
        <begin position="195"/>
        <end position="355"/>
    </location>
</feature>
<dbReference type="AlphaFoldDB" id="A0A3D8R797"/>
<protein>
    <recommendedName>
        <fullName evidence="2">DNA polymerase delta subunit 3</fullName>
    </recommendedName>
</protein>
<sequence>MLFEFHRQQNGKKPGTIYATYLVGGIKRADEKAVNGSANKDGEDEYMQSSPFMSSSMPQPDDVVKETPTFTVSLTGEENLDNLYSQYESITSVHIYSIGPQPIKDLQILSDVTREVQQVEISNDPLASLSSYGTIINKDVRRRTGKPKLQQVPAAIPVKPAPATSKSSAATSNPVPETKPQISSAAKDFFAKGPAKVEPTVKSETTAPKPPPTLKKESSSIFKSFAKAKPKLKKEETDSSAAQSPRESAPASGVEDEPMRDVSEDEEETWVPPPKTNSNDIVDKDRKSRKEREARLKQMMEEDDEDDMVDTPAAKIEEDDDKETEQPEANLEATTEPPPVSGGRRRGRRRVMKKKTIKDDEGYLVTKEEAVWESFSEDEAVAPKSKGSNAASTAPKPKKVAAKTGQGSIMSFFGKK</sequence>
<evidence type="ECO:0000256" key="5">
    <source>
        <dbReference type="SAM" id="MobiDB-lite"/>
    </source>
</evidence>
<evidence type="ECO:0000256" key="4">
    <source>
        <dbReference type="ARBA" id="ARBA00023242"/>
    </source>
</evidence>